<protein>
    <submittedName>
        <fullName evidence="1">Uncharacterized protein</fullName>
    </submittedName>
</protein>
<accession>A0A6H1ZY19</accession>
<evidence type="ECO:0000313" key="2">
    <source>
        <dbReference type="EMBL" id="QJI01408.1"/>
    </source>
</evidence>
<reference evidence="1" key="1">
    <citation type="submission" date="2020-03" db="EMBL/GenBank/DDBJ databases">
        <title>The deep terrestrial virosphere.</title>
        <authorList>
            <person name="Holmfeldt K."/>
            <person name="Nilsson E."/>
            <person name="Simone D."/>
            <person name="Lopez-Fernandez M."/>
            <person name="Wu X."/>
            <person name="de Brujin I."/>
            <person name="Lundin D."/>
            <person name="Andersson A."/>
            <person name="Bertilsson S."/>
            <person name="Dopson M."/>
        </authorList>
    </citation>
    <scope>NUCLEOTIDE SEQUENCE</scope>
    <source>
        <strain evidence="1">TM448A02511</strain>
        <strain evidence="2">TM448B02531</strain>
    </source>
</reference>
<dbReference type="AlphaFoldDB" id="A0A6H1ZY19"/>
<dbReference type="EMBL" id="MT144921">
    <property type="protein sequence ID" value="QJI01408.1"/>
    <property type="molecule type" value="Genomic_DNA"/>
</dbReference>
<gene>
    <name evidence="1" type="ORF">TM448A02511_0007</name>
    <name evidence="2" type="ORF">TM448B02531_0006</name>
</gene>
<organism evidence="1">
    <name type="scientific">viral metagenome</name>
    <dbReference type="NCBI Taxonomy" id="1070528"/>
    <lineage>
        <taxon>unclassified sequences</taxon>
        <taxon>metagenomes</taxon>
        <taxon>organismal metagenomes</taxon>
    </lineage>
</organism>
<proteinExistence type="predicted"/>
<dbReference type="EMBL" id="MT144318">
    <property type="protein sequence ID" value="QJA52165.1"/>
    <property type="molecule type" value="Genomic_DNA"/>
</dbReference>
<sequence length="127" mass="14522">MSIIKNNKKAEKNLTKARDKKCESIAQEIIQIIARHNIDPKNMNHDDMLKVYGPVQKEINKLMKEKGLTISEVNYSWSVVQAVLDVVKNLSVESIQQAFEMAERKLFAVDNVKDVTLQNIDNVLLLN</sequence>
<evidence type="ECO:0000313" key="1">
    <source>
        <dbReference type="EMBL" id="QJA52165.1"/>
    </source>
</evidence>
<name>A0A6H1ZY19_9ZZZZ</name>